<name>A0AA91YWI8_9BACT</name>
<sequence>MGKEEYVSRLVDSMQATVDTLSKEVLIAINRNELMLKKEAFNTHVFNACLMGIDFVYINVCISALAALKTDNVHAKRYHWKNVVAGISEGIKYIYTFKEGEKKTLVGYLITILNDSGMVTPEISNSLSVLQDLLEKFRVGWDGKVMRDIALHYDKSAEKLIKETMAITNEEPYASLLSNYLLIMNILHAICTIEYLQSLIGNNQGLSDVNLDETGLLGNDGRHMHAIQALLEGKKFKASTEKYLNEYGKRFLDSIALFEKIQKGYEFLGIKKGEKSSNGQLDRFYQLNNLYSLVMYSMLDLLSITDSYLSSDTEFEAALNMRYFLIIKTSVLTQIVGYTEEEARESLWNEMKQLIPESDVPLHNMADKLESCLKESVQDQNVRMVRAKLVHLKFSKKRPGDVKGILSILNTLDPLKEFYKVIDLIELLIKVIRFLDSLLASIGEEITLEQQKLQDKISNMFSSLKGMIENNITDSTQKEKMLASMSEEEDTLKMLLK</sequence>
<dbReference type="Proteomes" id="UP000215155">
    <property type="component" value="Unassembled WGS sequence"/>
</dbReference>
<gene>
    <name evidence="2" type="ORF">CFT61_11680</name>
</gene>
<keyword evidence="1" id="KW-1133">Transmembrane helix</keyword>
<comment type="caution">
    <text evidence="2">The sequence shown here is derived from an EMBL/GenBank/DDBJ whole genome shotgun (WGS) entry which is preliminary data.</text>
</comment>
<protein>
    <submittedName>
        <fullName evidence="2">Uncharacterized protein</fullName>
    </submittedName>
</protein>
<evidence type="ECO:0000256" key="1">
    <source>
        <dbReference type="SAM" id="Phobius"/>
    </source>
</evidence>
<dbReference type="AlphaFoldDB" id="A0AA91YWI8"/>
<keyword evidence="1" id="KW-0472">Membrane</keyword>
<evidence type="ECO:0000313" key="3">
    <source>
        <dbReference type="Proteomes" id="UP000215155"/>
    </source>
</evidence>
<evidence type="ECO:0000313" key="2">
    <source>
        <dbReference type="EMBL" id="OXL43351.1"/>
    </source>
</evidence>
<reference evidence="2 3" key="1">
    <citation type="submission" date="2017-07" db="EMBL/GenBank/DDBJ databases">
        <title>Draft genome sequence of Prevotella copri isolated from the gut of healthy adult Indian.</title>
        <authorList>
            <person name="Das B."/>
            <person name="Bag S."/>
            <person name="Ghosh T.S."/>
        </authorList>
    </citation>
    <scope>NUCLEOTIDE SEQUENCE [LARGE SCALE GENOMIC DNA]</scope>
    <source>
        <strain evidence="2 3">Indica</strain>
    </source>
</reference>
<feature type="transmembrane region" description="Helical" evidence="1">
    <location>
        <begin position="45"/>
        <end position="68"/>
    </location>
</feature>
<keyword evidence="1" id="KW-0812">Transmembrane</keyword>
<organism evidence="2 3">
    <name type="scientific">Segatella copri</name>
    <dbReference type="NCBI Taxonomy" id="165179"/>
    <lineage>
        <taxon>Bacteria</taxon>
        <taxon>Pseudomonadati</taxon>
        <taxon>Bacteroidota</taxon>
        <taxon>Bacteroidia</taxon>
        <taxon>Bacteroidales</taxon>
        <taxon>Prevotellaceae</taxon>
        <taxon>Segatella</taxon>
    </lineage>
</organism>
<dbReference type="RefSeq" id="WP_089544595.1">
    <property type="nucleotide sequence ID" value="NZ_NMPZ01000019.1"/>
</dbReference>
<proteinExistence type="predicted"/>
<dbReference type="EMBL" id="NMPZ01000019">
    <property type="protein sequence ID" value="OXL43351.1"/>
    <property type="molecule type" value="Genomic_DNA"/>
</dbReference>
<accession>A0AA91YWI8</accession>